<dbReference type="Gene3D" id="2.170.130.10">
    <property type="entry name" value="TonB-dependent receptor, plug domain"/>
    <property type="match status" value="1"/>
</dbReference>
<proteinExistence type="inferred from homology"/>
<dbReference type="RefSeq" id="WP_324177930.1">
    <property type="nucleotide sequence ID" value="NZ_BAABAW010000001.1"/>
</dbReference>
<dbReference type="Pfam" id="PF14905">
    <property type="entry name" value="OMP_b-brl_3"/>
    <property type="match status" value="1"/>
</dbReference>
<dbReference type="Proteomes" id="UP001327027">
    <property type="component" value="Unassembled WGS sequence"/>
</dbReference>
<dbReference type="PANTHER" id="PTHR40980:SF4">
    <property type="entry name" value="TONB-DEPENDENT RECEPTOR-LIKE BETA-BARREL DOMAIN-CONTAINING PROTEIN"/>
    <property type="match status" value="1"/>
</dbReference>
<dbReference type="Pfam" id="PF13715">
    <property type="entry name" value="CarbopepD_reg_2"/>
    <property type="match status" value="1"/>
</dbReference>
<dbReference type="Gene3D" id="2.40.170.20">
    <property type="entry name" value="TonB-dependent receptor, beta-barrel domain"/>
    <property type="match status" value="1"/>
</dbReference>
<evidence type="ECO:0000256" key="3">
    <source>
        <dbReference type="ARBA" id="ARBA00022452"/>
    </source>
</evidence>
<dbReference type="InterPro" id="IPR036942">
    <property type="entry name" value="Beta-barrel_TonB_sf"/>
</dbReference>
<name>A0ABU5ZRJ5_9FLAO</name>
<dbReference type="PROSITE" id="PS52016">
    <property type="entry name" value="TONB_DEPENDENT_REC_3"/>
    <property type="match status" value="1"/>
</dbReference>
<evidence type="ECO:0000313" key="10">
    <source>
        <dbReference type="EMBL" id="MEB3343876.1"/>
    </source>
</evidence>
<sequence>MKRKATITFFFLLFASLIFYGQESRVVRGTVIDPDANLPLFGATVVLLDSTGNTITGVITNEFGEFVIRTKTTGKATLQASYIGFSTRSFGVELDESEINVGSIILTTDAAELDQVVVIGNVEGKSKALNLQRTSDNIKNVVSADLIGRFPDLNVAEALQRVSGVNISRDKGEGSTVSIRGTPLNYTTIQINGEQIPSVQVDGSGGSRTESLDLIPADQLAFMEVTKVPTPDMDGDAIGGTVNLKTAVARRYDLGIKAESGFGYNDISSGLNSLNRLRIDKRFFKTDKVPQGKLGVIFGGSMFRSNNSEHRTDAVWDSVNVVQENADFFVIDEYQYRLTENERERFGATATVDYKFDGNNRITFNYVYSRRQDTDVRNRFRWESQFNSGGRYQTLDSITNGRVRRDINISDELKENNTFNLEGEHRLGDWDIDWKAFYTFSERTLNREVGNFQREDLIIIADNPLGVYGEEPNFRVSTTEEGLSAYDPFFYAETGRFENDFETVDANNLVGKLDFTKHFQFNQNSGIIKFGGKYRIQTNDKFREDITTVVNDPNNVINEEEFFLRSLSGIEPTNYLYGDYRFGPLIGTNQFRNVLSTNSRFFEESDQVAAEALRTSANNTYETEENIYSGYAMAKIQFEKLMILAGLRYEYNEVIYDAFDVTRSGNSVLLTPIQGGNEYNFWLPNVHLKYSFTDYTSLRLSGVMNYARPNFNDIVPFSDLNEDDRRLRLGNSDLQPAEAINVDLLFEHYFKDVGVISLGGFYKNIDQFQFQRITPVLPQDFPGFDGTAGYFFTQPQNGETATVLGIEFNFFRTLGFLPGFLKNFNIEGNYTYTYSDAFTQDRDNIKLPGQADHTFNAALAFDYKAFSARVSANYNGSFSTSLGSNEQQDNFQDDRLQIDANASLKIGKNLRFYIEGVNLSNEPTIRYEGDKSRLTRRAYFGWSTRAGVSYTL</sequence>
<dbReference type="InterPro" id="IPR012910">
    <property type="entry name" value="Plug_dom"/>
</dbReference>
<evidence type="ECO:0000259" key="8">
    <source>
        <dbReference type="Pfam" id="PF07715"/>
    </source>
</evidence>
<organism evidence="10 11">
    <name type="scientific">Aquimarina gracilis</name>
    <dbReference type="NCBI Taxonomy" id="874422"/>
    <lineage>
        <taxon>Bacteria</taxon>
        <taxon>Pseudomonadati</taxon>
        <taxon>Bacteroidota</taxon>
        <taxon>Flavobacteriia</taxon>
        <taxon>Flavobacteriales</taxon>
        <taxon>Flavobacteriaceae</taxon>
        <taxon>Aquimarina</taxon>
    </lineage>
</organism>
<accession>A0ABU5ZRJ5</accession>
<evidence type="ECO:0000256" key="7">
    <source>
        <dbReference type="PROSITE-ProRule" id="PRU01360"/>
    </source>
</evidence>
<dbReference type="PANTHER" id="PTHR40980">
    <property type="entry name" value="PLUG DOMAIN-CONTAINING PROTEIN"/>
    <property type="match status" value="1"/>
</dbReference>
<feature type="domain" description="Outer membrane protein beta-barrel" evidence="9">
    <location>
        <begin position="600"/>
        <end position="887"/>
    </location>
</feature>
<keyword evidence="11" id="KW-1185">Reference proteome</keyword>
<evidence type="ECO:0000313" key="11">
    <source>
        <dbReference type="Proteomes" id="UP001327027"/>
    </source>
</evidence>
<dbReference type="InterPro" id="IPR008969">
    <property type="entry name" value="CarboxyPept-like_regulatory"/>
</dbReference>
<gene>
    <name evidence="10" type="ORF">U6A24_00305</name>
</gene>
<dbReference type="SUPFAM" id="SSF49464">
    <property type="entry name" value="Carboxypeptidase regulatory domain-like"/>
    <property type="match status" value="1"/>
</dbReference>
<keyword evidence="4 7" id="KW-0812">Transmembrane</keyword>
<dbReference type="Pfam" id="PF07715">
    <property type="entry name" value="Plug"/>
    <property type="match status" value="1"/>
</dbReference>
<dbReference type="SUPFAM" id="SSF56935">
    <property type="entry name" value="Porins"/>
    <property type="match status" value="1"/>
</dbReference>
<keyword evidence="6 7" id="KW-0998">Cell outer membrane</keyword>
<dbReference type="Gene3D" id="2.60.40.1120">
    <property type="entry name" value="Carboxypeptidase-like, regulatory domain"/>
    <property type="match status" value="1"/>
</dbReference>
<dbReference type="InterPro" id="IPR039426">
    <property type="entry name" value="TonB-dep_rcpt-like"/>
</dbReference>
<keyword evidence="2 7" id="KW-0813">Transport</keyword>
<protein>
    <submittedName>
        <fullName evidence="10">TonB-dependent receptor</fullName>
    </submittedName>
</protein>
<comment type="subcellular location">
    <subcellularLocation>
        <location evidence="1 7">Cell outer membrane</location>
        <topology evidence="1 7">Multi-pass membrane protein</topology>
    </subcellularLocation>
</comment>
<keyword evidence="5 7" id="KW-0472">Membrane</keyword>
<dbReference type="InterPro" id="IPR010104">
    <property type="entry name" value="TonB_rcpt_bac"/>
</dbReference>
<evidence type="ECO:0000256" key="6">
    <source>
        <dbReference type="ARBA" id="ARBA00023237"/>
    </source>
</evidence>
<reference evidence="10 11" key="1">
    <citation type="journal article" date="2013" name="Int. J. Syst. Evol. Microbiol.">
        <title>Aquimarina gracilis sp. nov., isolated from the gut microflora of a mussel, Mytilus coruscus, and emended description of Aquimarina spongiae.</title>
        <authorList>
            <person name="Park S.C."/>
            <person name="Choe H.N."/>
            <person name="Baik K.S."/>
            <person name="Seong C.N."/>
        </authorList>
    </citation>
    <scope>NUCLEOTIDE SEQUENCE [LARGE SCALE GENOMIC DNA]</scope>
    <source>
        <strain evidence="10 11">PSC32</strain>
    </source>
</reference>
<keyword evidence="3 7" id="KW-1134">Transmembrane beta strand</keyword>
<dbReference type="InterPro" id="IPR037066">
    <property type="entry name" value="Plug_dom_sf"/>
</dbReference>
<keyword evidence="10" id="KW-0675">Receptor</keyword>
<evidence type="ECO:0000256" key="2">
    <source>
        <dbReference type="ARBA" id="ARBA00022448"/>
    </source>
</evidence>
<dbReference type="NCBIfam" id="TIGR01782">
    <property type="entry name" value="TonB-Xanth-Caul"/>
    <property type="match status" value="1"/>
</dbReference>
<evidence type="ECO:0000256" key="1">
    <source>
        <dbReference type="ARBA" id="ARBA00004571"/>
    </source>
</evidence>
<comment type="caution">
    <text evidence="10">The sequence shown here is derived from an EMBL/GenBank/DDBJ whole genome shotgun (WGS) entry which is preliminary data.</text>
</comment>
<feature type="domain" description="TonB-dependent receptor plug" evidence="8">
    <location>
        <begin position="135"/>
        <end position="241"/>
    </location>
</feature>
<evidence type="ECO:0000256" key="5">
    <source>
        <dbReference type="ARBA" id="ARBA00023136"/>
    </source>
</evidence>
<dbReference type="EMBL" id="JAYKLX010000001">
    <property type="protein sequence ID" value="MEB3343876.1"/>
    <property type="molecule type" value="Genomic_DNA"/>
</dbReference>
<evidence type="ECO:0000256" key="4">
    <source>
        <dbReference type="ARBA" id="ARBA00022692"/>
    </source>
</evidence>
<dbReference type="InterPro" id="IPR041700">
    <property type="entry name" value="OMP_b-brl_3"/>
</dbReference>
<comment type="similarity">
    <text evidence="7">Belongs to the TonB-dependent receptor family.</text>
</comment>
<evidence type="ECO:0000259" key="9">
    <source>
        <dbReference type="Pfam" id="PF14905"/>
    </source>
</evidence>